<evidence type="ECO:0000256" key="5">
    <source>
        <dbReference type="RuleBase" id="RU003910"/>
    </source>
</evidence>
<evidence type="ECO:0000313" key="7">
    <source>
        <dbReference type="Proteomes" id="UP000232227"/>
    </source>
</evidence>
<organism evidence="6 7">
    <name type="scientific">Mesoplasma lactucae ATCC 49193</name>
    <dbReference type="NCBI Taxonomy" id="81460"/>
    <lineage>
        <taxon>Bacteria</taxon>
        <taxon>Bacillati</taxon>
        <taxon>Mycoplasmatota</taxon>
        <taxon>Mollicutes</taxon>
        <taxon>Entomoplasmatales</taxon>
        <taxon>Entomoplasmataceae</taxon>
        <taxon>Mesoplasma</taxon>
    </lineage>
</organism>
<dbReference type="NCBIfam" id="TIGR00165">
    <property type="entry name" value="S18"/>
    <property type="match status" value="1"/>
</dbReference>
<keyword evidence="4" id="KW-0694">RNA-binding</keyword>
<dbReference type="SUPFAM" id="SSF46911">
    <property type="entry name" value="Ribosomal protein S18"/>
    <property type="match status" value="1"/>
</dbReference>
<evidence type="ECO:0000256" key="2">
    <source>
        <dbReference type="ARBA" id="ARBA00022980"/>
    </source>
</evidence>
<protein>
    <recommendedName>
        <fullName evidence="4">Small ribosomal subunit protein bS18</fullName>
    </recommendedName>
</protein>
<dbReference type="GO" id="GO:0070181">
    <property type="term" value="F:small ribosomal subunit rRNA binding"/>
    <property type="evidence" value="ECO:0007669"/>
    <property type="project" value="TreeGrafter"/>
</dbReference>
<sequence>MNMRKGQRRKKPNPFVKNNITYIDFKDVELLKKFISNNGQILPRRVTGASPKDQRKLATAIKRARTMGLLPYVVE</sequence>
<dbReference type="OrthoDB" id="9812008at2"/>
<dbReference type="PRINTS" id="PR00974">
    <property type="entry name" value="RIBOSOMALS18"/>
</dbReference>
<gene>
    <name evidence="4 6" type="primary">rpsR</name>
    <name evidence="6" type="ORF">CP520_02975</name>
</gene>
<keyword evidence="3 4" id="KW-0687">Ribonucleoprotein</keyword>
<dbReference type="GO" id="GO:0022627">
    <property type="term" value="C:cytosolic small ribosomal subunit"/>
    <property type="evidence" value="ECO:0007669"/>
    <property type="project" value="TreeGrafter"/>
</dbReference>
<keyword evidence="7" id="KW-1185">Reference proteome</keyword>
<dbReference type="AlphaFoldDB" id="A0A291ISL1"/>
<comment type="function">
    <text evidence="4">Binds as a heterodimer with protein bS6 to the central domain of the 16S rRNA, where it helps stabilize the platform of the 30S subunit.</text>
</comment>
<keyword evidence="4" id="KW-0699">rRNA-binding</keyword>
<dbReference type="KEGG" id="mlac:CP520_02975"/>
<dbReference type="GO" id="GO:0003735">
    <property type="term" value="F:structural constituent of ribosome"/>
    <property type="evidence" value="ECO:0007669"/>
    <property type="project" value="InterPro"/>
</dbReference>
<proteinExistence type="inferred from homology"/>
<evidence type="ECO:0000256" key="1">
    <source>
        <dbReference type="ARBA" id="ARBA00005589"/>
    </source>
</evidence>
<evidence type="ECO:0000313" key="6">
    <source>
        <dbReference type="EMBL" id="ATG97677.1"/>
    </source>
</evidence>
<keyword evidence="2 4" id="KW-0689">Ribosomal protein</keyword>
<dbReference type="HAMAP" id="MF_00270">
    <property type="entry name" value="Ribosomal_bS18"/>
    <property type="match status" value="1"/>
</dbReference>
<dbReference type="PANTHER" id="PTHR13479:SF40">
    <property type="entry name" value="SMALL RIBOSOMAL SUBUNIT PROTEIN BS18M"/>
    <property type="match status" value="1"/>
</dbReference>
<accession>A0A291ISL1</accession>
<evidence type="ECO:0000256" key="4">
    <source>
        <dbReference type="HAMAP-Rule" id="MF_00270"/>
    </source>
</evidence>
<dbReference type="InterPro" id="IPR001648">
    <property type="entry name" value="Ribosomal_bS18"/>
</dbReference>
<comment type="similarity">
    <text evidence="1 4 5">Belongs to the bacterial ribosomal protein bS18 family.</text>
</comment>
<dbReference type="EMBL" id="CP023668">
    <property type="protein sequence ID" value="ATG97677.1"/>
    <property type="molecule type" value="Genomic_DNA"/>
</dbReference>
<dbReference type="Pfam" id="PF01084">
    <property type="entry name" value="Ribosomal_S18"/>
    <property type="match status" value="1"/>
</dbReference>
<dbReference type="Gene3D" id="4.10.640.10">
    <property type="entry name" value="Ribosomal protein S18"/>
    <property type="match status" value="1"/>
</dbReference>
<dbReference type="Proteomes" id="UP000232227">
    <property type="component" value="Chromosome"/>
</dbReference>
<name>A0A291ISL1_9MOLU</name>
<dbReference type="PANTHER" id="PTHR13479">
    <property type="entry name" value="30S RIBOSOMAL PROTEIN S18"/>
    <property type="match status" value="1"/>
</dbReference>
<comment type="subunit">
    <text evidence="4">Part of the 30S ribosomal subunit. Forms a tight heterodimer with protein bS6.</text>
</comment>
<dbReference type="GO" id="GO:0006412">
    <property type="term" value="P:translation"/>
    <property type="evidence" value="ECO:0007669"/>
    <property type="project" value="UniProtKB-UniRule"/>
</dbReference>
<reference evidence="6 7" key="1">
    <citation type="submission" date="2017-09" db="EMBL/GenBank/DDBJ databases">
        <title>SPAdes assembly of the Mesoplasma lactucae genome.</title>
        <authorList>
            <person name="Knight T.F."/>
            <person name="Rubinstein R."/>
            <person name="Citino T."/>
        </authorList>
    </citation>
    <scope>NUCLEOTIDE SEQUENCE [LARGE SCALE GENOMIC DNA]</scope>
    <source>
        <strain evidence="6 7">831-C4</strain>
    </source>
</reference>
<evidence type="ECO:0000256" key="3">
    <source>
        <dbReference type="ARBA" id="ARBA00023274"/>
    </source>
</evidence>
<dbReference type="InterPro" id="IPR036870">
    <property type="entry name" value="Ribosomal_bS18_sf"/>
</dbReference>